<dbReference type="PROSITE" id="PS51371">
    <property type="entry name" value="CBS"/>
    <property type="match status" value="1"/>
</dbReference>
<dbReference type="SMART" id="SM00116">
    <property type="entry name" value="CBS"/>
    <property type="match status" value="4"/>
</dbReference>
<evidence type="ECO:0000256" key="3">
    <source>
        <dbReference type="ARBA" id="ARBA00023122"/>
    </source>
</evidence>
<dbReference type="Gene3D" id="3.10.580.10">
    <property type="entry name" value="CBS-domain"/>
    <property type="match status" value="2"/>
</dbReference>
<comment type="subunit">
    <text evidence="4">AMPK is a heterotrimer of an alpha catalytic subunit (PRKAA1 or PRKAA2), a beta (PRKAB1 or PRKAB2) and a gamma non-catalytic subunits (PRKAG1, PRKAG2 or PRKAG3). Interacts with FNIP1 and FNIP2.</text>
</comment>
<dbReference type="CDD" id="cd02205">
    <property type="entry name" value="CBS_pair_SF"/>
    <property type="match status" value="1"/>
</dbReference>
<dbReference type="OrthoDB" id="418595at2759"/>
<protein>
    <submittedName>
        <fullName evidence="10">CBS domain-containing protein</fullName>
    </submittedName>
</protein>
<evidence type="ECO:0000313" key="10">
    <source>
        <dbReference type="WBParaSite" id="ACOC_0000523301-mRNA-1"/>
    </source>
</evidence>
<dbReference type="EMBL" id="UYYA01003858">
    <property type="protein sequence ID" value="VDM56819.1"/>
    <property type="molecule type" value="Genomic_DNA"/>
</dbReference>
<feature type="compositionally biased region" description="Basic and acidic residues" evidence="6">
    <location>
        <begin position="43"/>
        <end position="52"/>
    </location>
</feature>
<sequence>MGRQRSESLSCQLLKKTKLKKVQVNGCQLNSVYDLREDDEESSHFYDDDGAFRRPRSNSSAEDHASLPCGGWVAKLDAIGNGTNPKILMFPKRGYRNATVKLDSLSDPYRQYMRVVDCYELSPPSVNIIVLDKSLKVDKAFSALCEQNVRAGLVWDSSQERICSIVTLTDFLAYLQNDVAKWSSVEIGALISGNPLIAVSADTKVIAACEEFCFNGVYRIIVNEPHSGDILYLLTIRRVLQAIHKQVSMDDTLNDVVETLLTHKLSSLPVLDLNGQAADVITKIDFAVALMESDDPQRFLRETTVSTVLGHRPATVFVRPCDPVGKVLDVLLEAKHMRCVFVVDERLKPIACVSQCDVISHLIYSDAPFQKS</sequence>
<keyword evidence="9" id="KW-1185">Reference proteome</keyword>
<evidence type="ECO:0000256" key="4">
    <source>
        <dbReference type="ARBA" id="ARBA00025878"/>
    </source>
</evidence>
<comment type="similarity">
    <text evidence="1">Belongs to the 5'-AMP-activated protein kinase gamma subunit family.</text>
</comment>
<proteinExistence type="inferred from homology"/>
<evidence type="ECO:0000256" key="6">
    <source>
        <dbReference type="SAM" id="MobiDB-lite"/>
    </source>
</evidence>
<evidence type="ECO:0000256" key="2">
    <source>
        <dbReference type="ARBA" id="ARBA00022737"/>
    </source>
</evidence>
<accession>A0A158PGG7</accession>
<dbReference type="InterPro" id="IPR046342">
    <property type="entry name" value="CBS_dom_sf"/>
</dbReference>
<feature type="domain" description="CBS" evidence="7">
    <location>
        <begin position="121"/>
        <end position="181"/>
    </location>
</feature>
<evidence type="ECO:0000313" key="9">
    <source>
        <dbReference type="Proteomes" id="UP000267027"/>
    </source>
</evidence>
<dbReference type="InterPro" id="IPR050511">
    <property type="entry name" value="AMPK_gamma/SDS23_families"/>
</dbReference>
<dbReference type="OMA" id="DCYELSP"/>
<dbReference type="Pfam" id="PF00571">
    <property type="entry name" value="CBS"/>
    <property type="match status" value="1"/>
</dbReference>
<evidence type="ECO:0000256" key="5">
    <source>
        <dbReference type="PROSITE-ProRule" id="PRU00703"/>
    </source>
</evidence>
<evidence type="ECO:0000259" key="7">
    <source>
        <dbReference type="PROSITE" id="PS51371"/>
    </source>
</evidence>
<dbReference type="InterPro" id="IPR000644">
    <property type="entry name" value="CBS_dom"/>
</dbReference>
<reference evidence="10" key="1">
    <citation type="submission" date="2016-04" db="UniProtKB">
        <authorList>
            <consortium name="WormBaseParasite"/>
        </authorList>
    </citation>
    <scope>IDENTIFICATION</scope>
</reference>
<dbReference type="Proteomes" id="UP000267027">
    <property type="component" value="Unassembled WGS sequence"/>
</dbReference>
<feature type="region of interest" description="Disordered" evidence="6">
    <location>
        <begin position="43"/>
        <end position="65"/>
    </location>
</feature>
<gene>
    <name evidence="8" type="ORF">ACOC_LOCUS5234</name>
</gene>
<keyword evidence="2" id="KW-0677">Repeat</keyword>
<reference evidence="8 9" key="2">
    <citation type="submission" date="2018-11" db="EMBL/GenBank/DDBJ databases">
        <authorList>
            <consortium name="Pathogen Informatics"/>
        </authorList>
    </citation>
    <scope>NUCLEOTIDE SEQUENCE [LARGE SCALE GENOMIC DNA]</scope>
    <source>
        <strain evidence="8 9">Costa Rica</strain>
    </source>
</reference>
<organism evidence="10">
    <name type="scientific">Angiostrongylus costaricensis</name>
    <name type="common">Nematode worm</name>
    <dbReference type="NCBI Taxonomy" id="334426"/>
    <lineage>
        <taxon>Eukaryota</taxon>
        <taxon>Metazoa</taxon>
        <taxon>Ecdysozoa</taxon>
        <taxon>Nematoda</taxon>
        <taxon>Chromadorea</taxon>
        <taxon>Rhabditida</taxon>
        <taxon>Rhabditina</taxon>
        <taxon>Rhabditomorpha</taxon>
        <taxon>Strongyloidea</taxon>
        <taxon>Metastrongylidae</taxon>
        <taxon>Angiostrongylus</taxon>
    </lineage>
</organism>
<name>A0A158PGG7_ANGCS</name>
<dbReference type="WBParaSite" id="ACOC_0000523301-mRNA-1">
    <property type="protein sequence ID" value="ACOC_0000523301-mRNA-1"/>
    <property type="gene ID" value="ACOC_0000523301"/>
</dbReference>
<dbReference type="SUPFAM" id="SSF54631">
    <property type="entry name" value="CBS-domain pair"/>
    <property type="match status" value="2"/>
</dbReference>
<evidence type="ECO:0000313" key="8">
    <source>
        <dbReference type="EMBL" id="VDM56819.1"/>
    </source>
</evidence>
<dbReference type="PANTHER" id="PTHR13780:SF36">
    <property type="entry name" value="CBS DOMAIN-CONTAINING PROTEIN"/>
    <property type="match status" value="1"/>
</dbReference>
<evidence type="ECO:0000256" key="1">
    <source>
        <dbReference type="ARBA" id="ARBA00006750"/>
    </source>
</evidence>
<dbReference type="PANTHER" id="PTHR13780">
    <property type="entry name" value="AMP-ACTIVATED PROTEIN KINASE, GAMMA REGULATORY SUBUNIT"/>
    <property type="match status" value="1"/>
</dbReference>
<dbReference type="AlphaFoldDB" id="A0A158PGG7"/>
<dbReference type="STRING" id="334426.A0A158PGG7"/>
<keyword evidence="3 5" id="KW-0129">CBS domain</keyword>